<evidence type="ECO:0000256" key="9">
    <source>
        <dbReference type="ARBA" id="ARBA00022692"/>
    </source>
</evidence>
<dbReference type="FunFam" id="3.80.10.10:FF:000095">
    <property type="entry name" value="LRR receptor-like serine/threonine-protein kinase GSO1"/>
    <property type="match status" value="1"/>
</dbReference>
<evidence type="ECO:0000256" key="6">
    <source>
        <dbReference type="ARBA" id="ARBA00009765"/>
    </source>
</evidence>
<evidence type="ECO:0000256" key="11">
    <source>
        <dbReference type="ARBA" id="ARBA00022989"/>
    </source>
</evidence>
<feature type="transmembrane region" description="Helical" evidence="14">
    <location>
        <begin position="1084"/>
        <end position="1108"/>
    </location>
</feature>
<dbReference type="Pfam" id="PF01544">
    <property type="entry name" value="CorA"/>
    <property type="match status" value="1"/>
</dbReference>
<feature type="chain" id="PRO_5042905713" description="Amidase domain-containing protein" evidence="15">
    <location>
        <begin position="20"/>
        <end position="1774"/>
    </location>
</feature>
<feature type="transmembrane region" description="Helical" evidence="14">
    <location>
        <begin position="660"/>
        <end position="685"/>
    </location>
</feature>
<keyword evidence="18" id="KW-1185">Reference proteome</keyword>
<dbReference type="InterPro" id="IPR045861">
    <property type="entry name" value="CorA_cytoplasmic_dom"/>
</dbReference>
<evidence type="ECO:0000256" key="13">
    <source>
        <dbReference type="ARBA" id="ARBA00023180"/>
    </source>
</evidence>
<evidence type="ECO:0000313" key="18">
    <source>
        <dbReference type="Proteomes" id="UP001346149"/>
    </source>
</evidence>
<accession>A0AAN7M4X9</accession>
<comment type="similarity">
    <text evidence="6">Belongs to the CorA metal ion transporter (MIT) (TC 1.A.35) family.</text>
</comment>
<feature type="domain" description="Amidase" evidence="16">
    <location>
        <begin position="1339"/>
        <end position="1747"/>
    </location>
</feature>
<dbReference type="InterPro" id="IPR032675">
    <property type="entry name" value="LRR_dom_sf"/>
</dbReference>
<dbReference type="SMART" id="SM00369">
    <property type="entry name" value="LRR_TYP"/>
    <property type="match status" value="6"/>
</dbReference>
<dbReference type="Gene3D" id="3.80.10.10">
    <property type="entry name" value="Ribonuclease Inhibitor"/>
    <property type="match status" value="2"/>
</dbReference>
<evidence type="ECO:0000256" key="3">
    <source>
        <dbReference type="ARBA" id="ARBA00004236"/>
    </source>
</evidence>
<gene>
    <name evidence="17" type="ORF">SAY86_024244</name>
</gene>
<dbReference type="GO" id="GO:0005886">
    <property type="term" value="C:plasma membrane"/>
    <property type="evidence" value="ECO:0007669"/>
    <property type="project" value="UniProtKB-SubCell"/>
</dbReference>
<keyword evidence="11 14" id="KW-1133">Transmembrane helix</keyword>
<evidence type="ECO:0000256" key="10">
    <source>
        <dbReference type="ARBA" id="ARBA00022737"/>
    </source>
</evidence>
<comment type="subcellular location">
    <subcellularLocation>
        <location evidence="3">Cell membrane</location>
    </subcellularLocation>
    <subcellularLocation>
        <location evidence="1">Membrane</location>
        <topology evidence="1">Multi-pass membrane protein</topology>
    </subcellularLocation>
    <subcellularLocation>
        <location evidence="2">Membrane</location>
        <topology evidence="2">Single-pass membrane protein</topology>
    </subcellularLocation>
</comment>
<name>A0AAN7M4X9_TRANT</name>
<keyword evidence="15" id="KW-0732">Signal</keyword>
<dbReference type="PANTHER" id="PTHR47468">
    <property type="entry name" value="OS08G0130000 PROTEIN"/>
    <property type="match status" value="1"/>
</dbReference>
<dbReference type="InterPro" id="IPR036928">
    <property type="entry name" value="AS_sf"/>
</dbReference>
<comment type="similarity">
    <text evidence="5">Belongs to the RLP family.</text>
</comment>
<dbReference type="SUPFAM" id="SSF144083">
    <property type="entry name" value="Magnesium transport protein CorA, transmembrane region"/>
    <property type="match status" value="1"/>
</dbReference>
<keyword evidence="7" id="KW-1003">Cell membrane</keyword>
<dbReference type="InterPro" id="IPR001611">
    <property type="entry name" value="Leu-rich_rpt"/>
</dbReference>
<comment type="similarity">
    <text evidence="4">Belongs to the amidase family.</text>
</comment>
<keyword evidence="8" id="KW-0433">Leucine-rich repeat</keyword>
<keyword evidence="13" id="KW-0325">Glycoprotein</keyword>
<sequence length="1774" mass="196054">MDVPRRSLLSSMIMILSIAQPGFLNCQSLECNLDDFEALNAFHKQLDDPINAWDGPIAGCCHRTGVICENSTTLFPSKVIGLDLGSRKLRGFMADSLPNLDQLRFLNLSNNLLRGSLPVKLFQMQNLQVLDLSHNYLYGSFHANISLPSMKSLNISNNKFDGPVEASLCHNSSNIEALDLSNNYFSGEVPSSIANCSSLQQLILNANGLSGTLPEAIFELHNLKELQLQRNGFSGQLDARIGKLAYLVKLDISDNRLSGAIPDIFMRLAKLDHFAAGSNNFSGPPPYSLVNSPSISSLYLGNNSLTGPISINCSAMIRITHLDLHSNAFDGWIPAEISACHHLTYLSLGRNQMMLPSELPSGFRSLKALRHLLLTEGSLVNFHAALQTLQHSGNLTTLIMNQNFMDEEIPQDPDLQFPMLKTLVIANSQLRGSLPLWLRGCTKLQVLDLSWNRLSGTIPAWIGGLSHLFYLDLSLNSLTGGIQESLAEIVILRSHGNSSIIDSSSVVSIYYQTPGGRSLKYNDIWSLPPTLDLSSNMLTGPIISGLGNLGQLHMLRLQNNCLSGVIPDTLSGMENLEHMDLSHNNLSGKIPSSLIRLNFLSYFNVSFNRLEGAIPSGGQFITFPASSFMENKDLRGPLDWNHYQGSLPAEEEEMSFMDQFMLPFVVGAAVGMVLTVGFCFVSGWIMNHKAMDLDQVDLISNSEANELYQESSTSSLLQMSRFNPTHFPGAVKRKAYTFDGHGRFSEKTSWDLVQGTGGKFCWYHVELPKGSHTLSESAKHLINALCPPLKLQDILSLVSNGPFCGHVDGALIFRVNSPGPPSSDFTFRIAARIMESSVITVSLGRVPRLGFSNVGESLLYEVPTLETPSFARGERKEGQGIVIKDHVLEFFLTMNHSEEADNPVPKSISNLVVHIIDTHVDHLQDVVTKLEMDLDTVELELDRGGFALKKQMLDDRRFPKMHLDLQRLLQVIAHGEQVFPRVKEKCSSKTWFASEDIVSMDELIGRLRRLKENVGFIANRVTAIQASLDSWQAEQINRKLYYLSFLSIVFLPLSIITGVFGMNVGGVPWTEQKNPELKDGFSNVMLLCVGMLLLVLLCFIFPSMYNCLTSWKSRKARAWKGISYHVPGFVRKLAHIADLFLKNRSENPFIMAVRPGAEEIGKKSRKSTSFEMGKKRIMQPAKDIDLSAVKYEHEDIQAPHLTGLTLKLFIKIIEAPLIGQAIIHHLKKKNGMVETLRNTVIPEPPMFKPEFPPQDPEPNTLLLDEDGKPEDRVETALKCLPEYNPAVSLNSELNEFRYWKIRDFAYIYRSKLVTPSVVAERIIAIIEDFNHKKPPQPLLITFDAEEVRKQATASTKRFEEGRPLSMLDGIFVAIKDDIGLYPFIAKSATTWIDEVRTTNADAVSVSRLRSCGVIFVGKANMHEVGMGTTGNNPNYGTTRNPHASDRYTGGSSSGPAAIVACGLCSAALGTDGGGSIRIPSSLCGVVGLKTTYGRTDITGSLCDSGTVEIIGPITSSVEDVMLIYAAILGSSPAERISLRPPPPCLPNLTTNETGPLRLGKYTEWFNDVHSTDISDKCEDILNQLIKTHGCEVVEIVIPELHEMRTAHLVTIGSEALSSLNPDCEDGKDVRMTYDVRINMALFRSFGASDYVAAQRLRRRLMHYHMEIFKKVDFIVTPTTGMTAPKIPRSALNFGETNIQVTGYLMRFILAANLLGLPAISVPVGYDKEGLPIGLQLIGRPWGEASLLRLASAVEELCGGPRKQPSSFYDVLKTD</sequence>
<evidence type="ECO:0000256" key="5">
    <source>
        <dbReference type="ARBA" id="ARBA00009592"/>
    </source>
</evidence>
<evidence type="ECO:0000256" key="2">
    <source>
        <dbReference type="ARBA" id="ARBA00004167"/>
    </source>
</evidence>
<proteinExistence type="inferred from homology"/>
<evidence type="ECO:0000259" key="16">
    <source>
        <dbReference type="Pfam" id="PF01425"/>
    </source>
</evidence>
<dbReference type="GO" id="GO:0016811">
    <property type="term" value="F:hydrolase activity, acting on carbon-nitrogen (but not peptide) bonds, in linear amides"/>
    <property type="evidence" value="ECO:0007669"/>
    <property type="project" value="UniProtKB-ARBA"/>
</dbReference>
<keyword evidence="10" id="KW-0677">Repeat</keyword>
<dbReference type="Pfam" id="PF01425">
    <property type="entry name" value="Amidase"/>
    <property type="match status" value="1"/>
</dbReference>
<dbReference type="Gene3D" id="1.20.58.340">
    <property type="entry name" value="Magnesium transport protein CorA, transmembrane region"/>
    <property type="match status" value="2"/>
</dbReference>
<evidence type="ECO:0000256" key="4">
    <source>
        <dbReference type="ARBA" id="ARBA00009199"/>
    </source>
</evidence>
<dbReference type="InterPro" id="IPR023631">
    <property type="entry name" value="Amidase_dom"/>
</dbReference>
<dbReference type="Proteomes" id="UP001346149">
    <property type="component" value="Unassembled WGS sequence"/>
</dbReference>
<feature type="transmembrane region" description="Helical" evidence="14">
    <location>
        <begin position="1040"/>
        <end position="1064"/>
    </location>
</feature>
<evidence type="ECO:0000256" key="14">
    <source>
        <dbReference type="SAM" id="Phobius"/>
    </source>
</evidence>
<organism evidence="17 18">
    <name type="scientific">Trapa natans</name>
    <name type="common">Water chestnut</name>
    <dbReference type="NCBI Taxonomy" id="22666"/>
    <lineage>
        <taxon>Eukaryota</taxon>
        <taxon>Viridiplantae</taxon>
        <taxon>Streptophyta</taxon>
        <taxon>Embryophyta</taxon>
        <taxon>Tracheophyta</taxon>
        <taxon>Spermatophyta</taxon>
        <taxon>Magnoliopsida</taxon>
        <taxon>eudicotyledons</taxon>
        <taxon>Gunneridae</taxon>
        <taxon>Pentapetalae</taxon>
        <taxon>rosids</taxon>
        <taxon>malvids</taxon>
        <taxon>Myrtales</taxon>
        <taxon>Lythraceae</taxon>
        <taxon>Trapa</taxon>
    </lineage>
</organism>
<evidence type="ECO:0000256" key="12">
    <source>
        <dbReference type="ARBA" id="ARBA00023136"/>
    </source>
</evidence>
<dbReference type="InterPro" id="IPR003591">
    <property type="entry name" value="Leu-rich_rpt_typical-subtyp"/>
</dbReference>
<evidence type="ECO:0000256" key="1">
    <source>
        <dbReference type="ARBA" id="ARBA00004141"/>
    </source>
</evidence>
<comment type="caution">
    <text evidence="17">The sequence shown here is derived from an EMBL/GenBank/DDBJ whole genome shotgun (WGS) entry which is preliminary data.</text>
</comment>
<dbReference type="FunFam" id="3.80.10.10:FF:000213">
    <property type="entry name" value="Tyrosine-sulfated glycopeptide receptor 1"/>
    <property type="match status" value="1"/>
</dbReference>
<reference evidence="17 18" key="1">
    <citation type="journal article" date="2023" name="Hortic Res">
        <title>Pangenome of water caltrop reveals structural variations and asymmetric subgenome divergence after allopolyploidization.</title>
        <authorList>
            <person name="Zhang X."/>
            <person name="Chen Y."/>
            <person name="Wang L."/>
            <person name="Yuan Y."/>
            <person name="Fang M."/>
            <person name="Shi L."/>
            <person name="Lu R."/>
            <person name="Comes H.P."/>
            <person name="Ma Y."/>
            <person name="Chen Y."/>
            <person name="Huang G."/>
            <person name="Zhou Y."/>
            <person name="Zheng Z."/>
            <person name="Qiu Y."/>
        </authorList>
    </citation>
    <scope>NUCLEOTIDE SEQUENCE [LARGE SCALE GENOMIC DNA]</scope>
    <source>
        <strain evidence="17">F231</strain>
    </source>
</reference>
<dbReference type="InterPro" id="IPR020556">
    <property type="entry name" value="Amidase_CS"/>
</dbReference>
<dbReference type="SUPFAM" id="SSF143865">
    <property type="entry name" value="CorA soluble domain-like"/>
    <property type="match status" value="1"/>
</dbReference>
<evidence type="ECO:0000256" key="15">
    <source>
        <dbReference type="SAM" id="SignalP"/>
    </source>
</evidence>
<dbReference type="PROSITE" id="PS00571">
    <property type="entry name" value="AMIDASES"/>
    <property type="match status" value="1"/>
</dbReference>
<dbReference type="Gene3D" id="3.90.1300.10">
    <property type="entry name" value="Amidase signature (AS) domain"/>
    <property type="match status" value="1"/>
</dbReference>
<dbReference type="EMBL" id="JAXQNO010000004">
    <property type="protein sequence ID" value="KAK4798879.1"/>
    <property type="molecule type" value="Genomic_DNA"/>
</dbReference>
<dbReference type="Pfam" id="PF13855">
    <property type="entry name" value="LRR_8"/>
    <property type="match status" value="2"/>
</dbReference>
<dbReference type="SUPFAM" id="SSF75304">
    <property type="entry name" value="Amidase signature (AS) enzymes"/>
    <property type="match status" value="1"/>
</dbReference>
<dbReference type="InterPro" id="IPR002523">
    <property type="entry name" value="MgTranspt_CorA/ZnTranspt_ZntB"/>
</dbReference>
<dbReference type="Pfam" id="PF00560">
    <property type="entry name" value="LRR_1"/>
    <property type="match status" value="2"/>
</dbReference>
<dbReference type="InterPro" id="IPR045863">
    <property type="entry name" value="CorA_TM1_TM2"/>
</dbReference>
<dbReference type="SUPFAM" id="SSF52058">
    <property type="entry name" value="L domain-like"/>
    <property type="match status" value="2"/>
</dbReference>
<protein>
    <recommendedName>
        <fullName evidence="16">Amidase domain-containing protein</fullName>
    </recommendedName>
</protein>
<dbReference type="GO" id="GO:0046873">
    <property type="term" value="F:metal ion transmembrane transporter activity"/>
    <property type="evidence" value="ECO:0007669"/>
    <property type="project" value="InterPro"/>
</dbReference>
<evidence type="ECO:0000256" key="7">
    <source>
        <dbReference type="ARBA" id="ARBA00022475"/>
    </source>
</evidence>
<evidence type="ECO:0000256" key="8">
    <source>
        <dbReference type="ARBA" id="ARBA00022614"/>
    </source>
</evidence>
<keyword evidence="9 14" id="KW-0812">Transmembrane</keyword>
<dbReference type="PANTHER" id="PTHR47468:SF1">
    <property type="entry name" value="OS08G0130000 PROTEIN"/>
    <property type="match status" value="1"/>
</dbReference>
<keyword evidence="12 14" id="KW-0472">Membrane</keyword>
<feature type="signal peptide" evidence="15">
    <location>
        <begin position="1"/>
        <end position="19"/>
    </location>
</feature>
<evidence type="ECO:0000313" key="17">
    <source>
        <dbReference type="EMBL" id="KAK4798879.1"/>
    </source>
</evidence>